<organism evidence="1 2">
    <name type="scientific">Rhizopus azygosporus</name>
    <name type="common">Rhizopus microsporus var. azygosporus</name>
    <dbReference type="NCBI Taxonomy" id="86630"/>
    <lineage>
        <taxon>Eukaryota</taxon>
        <taxon>Fungi</taxon>
        <taxon>Fungi incertae sedis</taxon>
        <taxon>Mucoromycota</taxon>
        <taxon>Mucoromycotina</taxon>
        <taxon>Mucoromycetes</taxon>
        <taxon>Mucorales</taxon>
        <taxon>Mucorineae</taxon>
        <taxon>Rhizopodaceae</taxon>
        <taxon>Rhizopus</taxon>
    </lineage>
</organism>
<protein>
    <submittedName>
        <fullName evidence="1">Uncharacterized protein</fullName>
    </submittedName>
</protein>
<name>A0A367JDE6_RHIAZ</name>
<sequence>MNNVTSPCEKNCHVKYLLFYDPLSITVHTVIKYTSSTEISTSFKSTSISITVNFVCPTVPDYKESVQTLIFATSDKFEEWFKKDAFSHAKWVFKRQYPVTSNPQFIGKPIPEALSAHTTFYLCDHAGTDKKKAKNSTGTIDATSVVSSVDNDQGSCSNELGIMRHKKTRITMKSSIKIGCIGLITWL</sequence>
<dbReference type="EMBL" id="PJQL01001571">
    <property type="protein sequence ID" value="RCH87889.1"/>
    <property type="molecule type" value="Genomic_DNA"/>
</dbReference>
<dbReference type="Proteomes" id="UP000252139">
    <property type="component" value="Unassembled WGS sequence"/>
</dbReference>
<comment type="caution">
    <text evidence="1">The sequence shown here is derived from an EMBL/GenBank/DDBJ whole genome shotgun (WGS) entry which is preliminary data.</text>
</comment>
<evidence type="ECO:0000313" key="2">
    <source>
        <dbReference type="Proteomes" id="UP000252139"/>
    </source>
</evidence>
<keyword evidence="2" id="KW-1185">Reference proteome</keyword>
<reference evidence="1 2" key="1">
    <citation type="journal article" date="2018" name="G3 (Bethesda)">
        <title>Phylogenetic and Phylogenomic Definition of Rhizopus Species.</title>
        <authorList>
            <person name="Gryganskyi A.P."/>
            <person name="Golan J."/>
            <person name="Dolatabadi S."/>
            <person name="Mondo S."/>
            <person name="Robb S."/>
            <person name="Idnurm A."/>
            <person name="Muszewska A."/>
            <person name="Steczkiewicz K."/>
            <person name="Masonjones S."/>
            <person name="Liao H.L."/>
            <person name="Gajdeczka M.T."/>
            <person name="Anike F."/>
            <person name="Vuek A."/>
            <person name="Anishchenko I.M."/>
            <person name="Voigt K."/>
            <person name="de Hoog G.S."/>
            <person name="Smith M.E."/>
            <person name="Heitman J."/>
            <person name="Vilgalys R."/>
            <person name="Stajich J.E."/>
        </authorList>
    </citation>
    <scope>NUCLEOTIDE SEQUENCE [LARGE SCALE GENOMIC DNA]</scope>
    <source>
        <strain evidence="1 2">CBS 357.93</strain>
    </source>
</reference>
<evidence type="ECO:0000313" key="1">
    <source>
        <dbReference type="EMBL" id="RCH87889.1"/>
    </source>
</evidence>
<proteinExistence type="predicted"/>
<gene>
    <name evidence="1" type="ORF">CU097_006536</name>
</gene>
<dbReference type="AlphaFoldDB" id="A0A367JDE6"/>
<dbReference type="OrthoDB" id="10355832at2759"/>
<accession>A0A367JDE6</accession>